<evidence type="ECO:0000313" key="1">
    <source>
        <dbReference type="EMBL" id="KAK4713834.1"/>
    </source>
</evidence>
<comment type="caution">
    <text evidence="1">The sequence shown here is derived from an EMBL/GenBank/DDBJ whole genome shotgun (WGS) entry which is preliminary data.</text>
</comment>
<name>A0AAV9KKJ1_9SOLN</name>
<organism evidence="1 2">
    <name type="scientific">Solanum pinnatisectum</name>
    <name type="common">tansyleaf nightshade</name>
    <dbReference type="NCBI Taxonomy" id="50273"/>
    <lineage>
        <taxon>Eukaryota</taxon>
        <taxon>Viridiplantae</taxon>
        <taxon>Streptophyta</taxon>
        <taxon>Embryophyta</taxon>
        <taxon>Tracheophyta</taxon>
        <taxon>Spermatophyta</taxon>
        <taxon>Magnoliopsida</taxon>
        <taxon>eudicotyledons</taxon>
        <taxon>Gunneridae</taxon>
        <taxon>Pentapetalae</taxon>
        <taxon>asterids</taxon>
        <taxon>lamiids</taxon>
        <taxon>Solanales</taxon>
        <taxon>Solanaceae</taxon>
        <taxon>Solanoideae</taxon>
        <taxon>Solaneae</taxon>
        <taxon>Solanum</taxon>
    </lineage>
</organism>
<evidence type="ECO:0000313" key="2">
    <source>
        <dbReference type="Proteomes" id="UP001311915"/>
    </source>
</evidence>
<dbReference type="Proteomes" id="UP001311915">
    <property type="component" value="Unassembled WGS sequence"/>
</dbReference>
<protein>
    <submittedName>
        <fullName evidence="1">Uncharacterized protein</fullName>
    </submittedName>
</protein>
<dbReference type="AlphaFoldDB" id="A0AAV9KKJ1"/>
<proteinExistence type="predicted"/>
<dbReference type="EMBL" id="JAWPEI010000010">
    <property type="protein sequence ID" value="KAK4713834.1"/>
    <property type="molecule type" value="Genomic_DNA"/>
</dbReference>
<reference evidence="1 2" key="1">
    <citation type="submission" date="2023-10" db="EMBL/GenBank/DDBJ databases">
        <title>Genome-Wide Identification Analysis in wild type Solanum Pinnatisectum Reveals Some Genes Defensing Phytophthora Infestans.</title>
        <authorList>
            <person name="Sun C."/>
        </authorList>
    </citation>
    <scope>NUCLEOTIDE SEQUENCE [LARGE SCALE GENOMIC DNA]</scope>
    <source>
        <strain evidence="1">LQN</strain>
        <tissue evidence="1">Leaf</tissue>
    </source>
</reference>
<gene>
    <name evidence="1" type="ORF">R3W88_019741</name>
</gene>
<sequence length="78" mass="8882">MKDHKHLTNELRFDSQIQFTADDLFGGKVIMWKDDSLKMNNIYITTQGIHVLVKVLPNSPPPLPLFLLFMRALTSALG</sequence>
<accession>A0AAV9KKJ1</accession>
<keyword evidence="2" id="KW-1185">Reference proteome</keyword>